<feature type="compositionally biased region" description="Basic and acidic residues" evidence="1">
    <location>
        <begin position="138"/>
        <end position="153"/>
    </location>
</feature>
<evidence type="ECO:0000256" key="1">
    <source>
        <dbReference type="SAM" id="MobiDB-lite"/>
    </source>
</evidence>
<evidence type="ECO:0000313" key="3">
    <source>
        <dbReference type="Proteomes" id="UP001178508"/>
    </source>
</evidence>
<reference evidence="2" key="1">
    <citation type="submission" date="2023-08" db="EMBL/GenBank/DDBJ databases">
        <authorList>
            <person name="Alioto T."/>
            <person name="Alioto T."/>
            <person name="Gomez Garrido J."/>
        </authorList>
    </citation>
    <scope>NUCLEOTIDE SEQUENCE</scope>
</reference>
<feature type="compositionally biased region" description="Basic and acidic residues" evidence="1">
    <location>
        <begin position="43"/>
        <end position="53"/>
    </location>
</feature>
<accession>A0AAV1EHS2</accession>
<keyword evidence="3" id="KW-1185">Reference proteome</keyword>
<feature type="compositionally biased region" description="Basic and acidic residues" evidence="1">
    <location>
        <begin position="13"/>
        <end position="34"/>
    </location>
</feature>
<evidence type="ECO:0000313" key="2">
    <source>
        <dbReference type="EMBL" id="CAJ1048275.1"/>
    </source>
</evidence>
<feature type="compositionally biased region" description="Acidic residues" evidence="1">
    <location>
        <begin position="89"/>
        <end position="98"/>
    </location>
</feature>
<dbReference type="AlphaFoldDB" id="A0AAV1EHS2"/>
<feature type="compositionally biased region" description="Acidic residues" evidence="1">
    <location>
        <begin position="154"/>
        <end position="164"/>
    </location>
</feature>
<name>A0AAV1EHS2_XYRNO</name>
<feature type="region of interest" description="Disordered" evidence="1">
    <location>
        <begin position="1"/>
        <end position="53"/>
    </location>
</feature>
<dbReference type="EMBL" id="CAUIWU010000006">
    <property type="protein sequence ID" value="CAJ1048275.1"/>
    <property type="molecule type" value="Genomic_DNA"/>
</dbReference>
<gene>
    <name evidence="2" type="ORF">XNOV1_A018363</name>
</gene>
<feature type="compositionally biased region" description="Basic and acidic residues" evidence="1">
    <location>
        <begin position="117"/>
        <end position="131"/>
    </location>
</feature>
<proteinExistence type="predicted"/>
<dbReference type="Proteomes" id="UP001178508">
    <property type="component" value="Unassembled WGS sequence"/>
</dbReference>
<feature type="region of interest" description="Disordered" evidence="1">
    <location>
        <begin position="86"/>
        <end position="164"/>
    </location>
</feature>
<comment type="caution">
    <text evidence="2">The sequence shown here is derived from an EMBL/GenBank/DDBJ whole genome shotgun (WGS) entry which is preliminary data.</text>
</comment>
<organism evidence="2 3">
    <name type="scientific">Xyrichtys novacula</name>
    <name type="common">Pearly razorfish</name>
    <name type="synonym">Hemipteronotus novacula</name>
    <dbReference type="NCBI Taxonomy" id="13765"/>
    <lineage>
        <taxon>Eukaryota</taxon>
        <taxon>Metazoa</taxon>
        <taxon>Chordata</taxon>
        <taxon>Craniata</taxon>
        <taxon>Vertebrata</taxon>
        <taxon>Euteleostomi</taxon>
        <taxon>Actinopterygii</taxon>
        <taxon>Neopterygii</taxon>
        <taxon>Teleostei</taxon>
        <taxon>Neoteleostei</taxon>
        <taxon>Acanthomorphata</taxon>
        <taxon>Eupercaria</taxon>
        <taxon>Labriformes</taxon>
        <taxon>Labridae</taxon>
        <taxon>Xyrichtys</taxon>
    </lineage>
</organism>
<protein>
    <submittedName>
        <fullName evidence="2">Uncharacterized protein</fullName>
    </submittedName>
</protein>
<sequence>MNRLIQSSLRPPAQDREEKSELLSKKRVRTETKSRTLLQTQGLKDEGSTEERCRESAVILTSGVSFYKNIISLSSWSWFEECQDMRITEEEEEEEEEEERRMKRRKERIRDEETEGGGEKDKEEEGKDQGRGNRRRRGEKDVGEEGKDQGSGEKDEEEEGKDQG</sequence>